<protein>
    <submittedName>
        <fullName evidence="2">Uncharacterized protein</fullName>
    </submittedName>
</protein>
<evidence type="ECO:0000313" key="2">
    <source>
        <dbReference type="EMBL" id="GAJ91354.1"/>
    </source>
</evidence>
<comment type="caution">
    <text evidence="2">The sequence shown here is derived from an EMBL/GenBank/DDBJ whole genome shotgun (WGS) entry which is preliminary data.</text>
</comment>
<gene>
    <name evidence="2" type="ORF">RRH01S_02_00210</name>
</gene>
<dbReference type="AlphaFoldDB" id="A0AA87Q2T4"/>
<dbReference type="Proteomes" id="UP000026941">
    <property type="component" value="Unassembled WGS sequence"/>
</dbReference>
<accession>A0AA87Q2T4</accession>
<dbReference type="RefSeq" id="WP_007695041.1">
    <property type="nucleotide sequence ID" value="NZ_BAYX01000002.1"/>
</dbReference>
<keyword evidence="1" id="KW-1277">Toxin-antitoxin system</keyword>
<dbReference type="GeneID" id="86847623"/>
<dbReference type="InterPro" id="IPR007712">
    <property type="entry name" value="RelE/ParE_toxin"/>
</dbReference>
<organism evidence="2 3">
    <name type="scientific">Rhizobium rhizogenes NBRC 13257</name>
    <dbReference type="NCBI Taxonomy" id="1220581"/>
    <lineage>
        <taxon>Bacteria</taxon>
        <taxon>Pseudomonadati</taxon>
        <taxon>Pseudomonadota</taxon>
        <taxon>Alphaproteobacteria</taxon>
        <taxon>Hyphomicrobiales</taxon>
        <taxon>Rhizobiaceae</taxon>
        <taxon>Rhizobium/Agrobacterium group</taxon>
        <taxon>Rhizobium</taxon>
    </lineage>
</organism>
<name>A0AA87Q2T4_RHIRH</name>
<evidence type="ECO:0000256" key="1">
    <source>
        <dbReference type="ARBA" id="ARBA00022649"/>
    </source>
</evidence>
<evidence type="ECO:0000313" key="3">
    <source>
        <dbReference type="Proteomes" id="UP000026941"/>
    </source>
</evidence>
<dbReference type="Gene3D" id="3.30.2310.20">
    <property type="entry name" value="RelE-like"/>
    <property type="match status" value="1"/>
</dbReference>
<dbReference type="EMBL" id="BAYX01000002">
    <property type="protein sequence ID" value="GAJ91354.1"/>
    <property type="molecule type" value="Genomic_DNA"/>
</dbReference>
<sequence>MKYAVRYASSARNDIKRLYAYLLDRDENTARRAVSVIEDAMKMLADFPFSCRKASPDNSFLRELVIPFGSAGYVALFEIEDSDTVTILAIRHQREDDYH</sequence>
<proteinExistence type="predicted"/>
<dbReference type="Pfam" id="PF05016">
    <property type="entry name" value="ParE_toxin"/>
    <property type="match status" value="1"/>
</dbReference>
<reference evidence="2 3" key="1">
    <citation type="submission" date="2014-05" db="EMBL/GenBank/DDBJ databases">
        <title>Whole genome shotgun sequence of Rhizobium rhizogenes NBRC 13257.</title>
        <authorList>
            <person name="Katano-Makiyama Y."/>
            <person name="Hosoyama A."/>
            <person name="Hashimoto M."/>
            <person name="Hosoyama Y."/>
            <person name="Noguchi M."/>
            <person name="Tsuchikane K."/>
            <person name="Kimura A."/>
            <person name="Ohji S."/>
            <person name="Ichikawa N."/>
            <person name="Yamazoe A."/>
            <person name="Fujita N."/>
        </authorList>
    </citation>
    <scope>NUCLEOTIDE SEQUENCE [LARGE SCALE GENOMIC DNA]</scope>
    <source>
        <strain evidence="2 3">NBRC 13257</strain>
    </source>
</reference>
<dbReference type="InterPro" id="IPR035093">
    <property type="entry name" value="RelE/ParE_toxin_dom_sf"/>
</dbReference>